<keyword evidence="7 15" id="KW-0547">Nucleotide-binding</keyword>
<evidence type="ECO:0000256" key="2">
    <source>
        <dbReference type="ARBA" id="ARBA00010044"/>
    </source>
</evidence>
<evidence type="ECO:0000256" key="1">
    <source>
        <dbReference type="ARBA" id="ARBA00004370"/>
    </source>
</evidence>
<reference evidence="19" key="1">
    <citation type="submission" date="2021-01" db="EMBL/GenBank/DDBJ databases">
        <title>Whole genome shotgun sequence of Sinosporangium siamense NBRC 109515.</title>
        <authorList>
            <person name="Komaki H."/>
            <person name="Tamura T."/>
        </authorList>
    </citation>
    <scope>NUCLEOTIDE SEQUENCE</scope>
    <source>
        <strain evidence="19">NBRC 109515</strain>
    </source>
</reference>
<dbReference type="InterPro" id="IPR003960">
    <property type="entry name" value="ATPase_AAA_CS"/>
</dbReference>
<sequence>MDLKRFTRGPLLWILGIVVLLLVVTTLWNTDSNYEKRDTSAVVSLIEDGKVSNAKVIDKDQRIEVTTTDGHRYYAQWVSGQGVQLTNQLTTAQKAGKLPKGYNVEVPQENFLVGLLVSFLPFVIIILIFLFLMNQMQGGGSRVMNFGKSKAKLITKDTPKTTFADVAGADEAIEELQEIKDFLQAPAKFQAIGAKIPKGVLLYGSPGTGKTLLARAVAGEAGVPFYSISGSDFVEMFVGVGASRVRDLFEQAKANAPAIIFIDEIDAVGRHRGAGLGGGHDEREQTLNQLLVEMDGFDVKGGVILIAATNRPDILDPALLRPGRFDRQIVIDRPDLEGRKGILKVHARGKPFDSDVDLEVIARRTPGFTGADLANVINEAALLTARQDKKLISMAILEESIDRVMAGPERKTRVMSDQEKKVIAYHEGGHALVAHALPNADPVHKITILSRGRALGYTMTLPMEDKFLATRSEMLDQLAMLLGGRTAEELVFHEPTTGASNDIEKATSIARRMVTEYGMSEQLGARKFGSGNSEVFLGRDMGHERDYSEKIASTIDEEVRRLIESAHDTAWEVLVEYRDVLDNLVLELMEKETLSRDQVLQIFSPVVRKEHRPSYSGYGKRLPSDRPPVLTRKEQAGNGALPAGTSAHQDVVPRDGN</sequence>
<comment type="subcellular location">
    <subcellularLocation>
        <location evidence="15">Cell membrane</location>
        <topology evidence="15">Multi-pass membrane protein</topology>
        <orientation evidence="15">Cytoplasmic side</orientation>
    </subcellularLocation>
    <subcellularLocation>
        <location evidence="1">Membrane</location>
    </subcellularLocation>
</comment>
<evidence type="ECO:0000256" key="5">
    <source>
        <dbReference type="ARBA" id="ARBA00022692"/>
    </source>
</evidence>
<dbReference type="InterPro" id="IPR027417">
    <property type="entry name" value="P-loop_NTPase"/>
</dbReference>
<dbReference type="SMART" id="SM00382">
    <property type="entry name" value="AAA"/>
    <property type="match status" value="1"/>
</dbReference>
<evidence type="ECO:0000313" key="20">
    <source>
        <dbReference type="Proteomes" id="UP000606172"/>
    </source>
</evidence>
<dbReference type="SUPFAM" id="SSF140990">
    <property type="entry name" value="FtsH protease domain-like"/>
    <property type="match status" value="1"/>
</dbReference>
<dbReference type="GO" id="GO:0006508">
    <property type="term" value="P:proteolysis"/>
    <property type="evidence" value="ECO:0007669"/>
    <property type="project" value="UniProtKB-KW"/>
</dbReference>
<comment type="similarity">
    <text evidence="2 15">In the C-terminal section; belongs to the peptidase M41 family.</text>
</comment>
<proteinExistence type="inferred from homology"/>
<dbReference type="Gene3D" id="1.10.8.60">
    <property type="match status" value="1"/>
</dbReference>
<dbReference type="NCBIfam" id="TIGR01241">
    <property type="entry name" value="FtsH_fam"/>
    <property type="match status" value="1"/>
</dbReference>
<dbReference type="Proteomes" id="UP000606172">
    <property type="component" value="Unassembled WGS sequence"/>
</dbReference>
<dbReference type="GO" id="GO:0004222">
    <property type="term" value="F:metalloendopeptidase activity"/>
    <property type="evidence" value="ECO:0007669"/>
    <property type="project" value="InterPro"/>
</dbReference>
<dbReference type="GO" id="GO:0030163">
    <property type="term" value="P:protein catabolic process"/>
    <property type="evidence" value="ECO:0007669"/>
    <property type="project" value="UniProtKB-UniRule"/>
</dbReference>
<gene>
    <name evidence="15 19" type="primary">ftsH</name>
    <name evidence="19" type="ORF">Ssi02_58800</name>
</gene>
<dbReference type="GO" id="GO:0005524">
    <property type="term" value="F:ATP binding"/>
    <property type="evidence" value="ECO:0007669"/>
    <property type="project" value="UniProtKB-UniRule"/>
</dbReference>
<evidence type="ECO:0000313" key="19">
    <source>
        <dbReference type="EMBL" id="GII95649.1"/>
    </source>
</evidence>
<feature type="transmembrane region" description="Helical" evidence="15">
    <location>
        <begin position="111"/>
        <end position="132"/>
    </location>
</feature>
<dbReference type="PANTHER" id="PTHR23076:SF97">
    <property type="entry name" value="ATP-DEPENDENT ZINC METALLOPROTEASE YME1L1"/>
    <property type="match status" value="1"/>
</dbReference>
<evidence type="ECO:0000256" key="12">
    <source>
        <dbReference type="ARBA" id="ARBA00023049"/>
    </source>
</evidence>
<dbReference type="PANTHER" id="PTHR23076">
    <property type="entry name" value="METALLOPROTEASE M41 FTSH"/>
    <property type="match status" value="1"/>
</dbReference>
<evidence type="ECO:0000256" key="13">
    <source>
        <dbReference type="ARBA" id="ARBA00023136"/>
    </source>
</evidence>
<keyword evidence="11 15" id="KW-1133">Transmembrane helix</keyword>
<evidence type="ECO:0000256" key="7">
    <source>
        <dbReference type="ARBA" id="ARBA00022741"/>
    </source>
</evidence>
<evidence type="ECO:0000256" key="4">
    <source>
        <dbReference type="ARBA" id="ARBA00022670"/>
    </source>
</evidence>
<feature type="binding site" evidence="15">
    <location>
        <position position="502"/>
    </location>
    <ligand>
        <name>Zn(2+)</name>
        <dbReference type="ChEBI" id="CHEBI:29105"/>
        <note>catalytic</note>
    </ligand>
</feature>
<dbReference type="Gene3D" id="1.20.58.760">
    <property type="entry name" value="Peptidase M41"/>
    <property type="match status" value="1"/>
</dbReference>
<evidence type="ECO:0000256" key="11">
    <source>
        <dbReference type="ARBA" id="ARBA00022989"/>
    </source>
</evidence>
<dbReference type="GO" id="GO:0004176">
    <property type="term" value="F:ATP-dependent peptidase activity"/>
    <property type="evidence" value="ECO:0007669"/>
    <property type="project" value="InterPro"/>
</dbReference>
<keyword evidence="8 15" id="KW-0378">Hydrolase</keyword>
<dbReference type="PROSITE" id="PS00674">
    <property type="entry name" value="AAA"/>
    <property type="match status" value="1"/>
</dbReference>
<comment type="similarity">
    <text evidence="14 15">In the central section; belongs to the AAA ATPase family.</text>
</comment>
<feature type="binding site" evidence="15">
    <location>
        <position position="426"/>
    </location>
    <ligand>
        <name>Zn(2+)</name>
        <dbReference type="ChEBI" id="CHEBI:29105"/>
        <note>catalytic</note>
    </ligand>
</feature>
<evidence type="ECO:0000256" key="17">
    <source>
        <dbReference type="SAM" id="MobiDB-lite"/>
    </source>
</evidence>
<feature type="binding site" evidence="15">
    <location>
        <begin position="204"/>
        <end position="211"/>
    </location>
    <ligand>
        <name>ATP</name>
        <dbReference type="ChEBI" id="CHEBI:30616"/>
    </ligand>
</feature>
<dbReference type="RefSeq" id="WP_204030694.1">
    <property type="nucleotide sequence ID" value="NZ_BOOW01000037.1"/>
</dbReference>
<dbReference type="EC" id="3.4.24.-" evidence="15"/>
<keyword evidence="3 15" id="KW-1003">Cell membrane</keyword>
<dbReference type="Pfam" id="PF06480">
    <property type="entry name" value="FtsH_ext"/>
    <property type="match status" value="1"/>
</dbReference>
<comment type="subunit">
    <text evidence="15">Homohexamer.</text>
</comment>
<dbReference type="FunFam" id="1.10.8.60:FF:000001">
    <property type="entry name" value="ATP-dependent zinc metalloprotease FtsH"/>
    <property type="match status" value="1"/>
</dbReference>
<dbReference type="FunFam" id="1.20.58.760:FF:000001">
    <property type="entry name" value="ATP-dependent zinc metalloprotease FtsH"/>
    <property type="match status" value="1"/>
</dbReference>
<dbReference type="CDD" id="cd19501">
    <property type="entry name" value="RecA-like_FtsH"/>
    <property type="match status" value="1"/>
</dbReference>
<evidence type="ECO:0000256" key="8">
    <source>
        <dbReference type="ARBA" id="ARBA00022801"/>
    </source>
</evidence>
<dbReference type="InterPro" id="IPR011546">
    <property type="entry name" value="Pept_M41_FtsH_extracell"/>
</dbReference>
<dbReference type="InterPro" id="IPR041569">
    <property type="entry name" value="AAA_lid_3"/>
</dbReference>
<dbReference type="GO" id="GO:0016887">
    <property type="term" value="F:ATP hydrolysis activity"/>
    <property type="evidence" value="ECO:0007669"/>
    <property type="project" value="UniProtKB-UniRule"/>
</dbReference>
<keyword evidence="10 15" id="KW-0067">ATP-binding</keyword>
<keyword evidence="20" id="KW-1185">Reference proteome</keyword>
<dbReference type="InterPro" id="IPR037219">
    <property type="entry name" value="Peptidase_M41-like"/>
</dbReference>
<protein>
    <recommendedName>
        <fullName evidence="15">ATP-dependent zinc metalloprotease FtsH</fullName>
        <ecNumber evidence="15">3.4.24.-</ecNumber>
    </recommendedName>
</protein>
<evidence type="ECO:0000256" key="9">
    <source>
        <dbReference type="ARBA" id="ARBA00022833"/>
    </source>
</evidence>
<dbReference type="GO" id="GO:0005886">
    <property type="term" value="C:plasma membrane"/>
    <property type="evidence" value="ECO:0007669"/>
    <property type="project" value="UniProtKB-SubCell"/>
</dbReference>
<evidence type="ECO:0000256" key="6">
    <source>
        <dbReference type="ARBA" id="ARBA00022723"/>
    </source>
</evidence>
<dbReference type="AlphaFoldDB" id="A0A919RP87"/>
<evidence type="ECO:0000256" key="3">
    <source>
        <dbReference type="ARBA" id="ARBA00022475"/>
    </source>
</evidence>
<dbReference type="InterPro" id="IPR003959">
    <property type="entry name" value="ATPase_AAA_core"/>
</dbReference>
<evidence type="ECO:0000259" key="18">
    <source>
        <dbReference type="SMART" id="SM00382"/>
    </source>
</evidence>
<dbReference type="Pfam" id="PF00004">
    <property type="entry name" value="AAA"/>
    <property type="match status" value="1"/>
</dbReference>
<keyword evidence="9 15" id="KW-0862">Zinc</keyword>
<evidence type="ECO:0000256" key="14">
    <source>
        <dbReference type="ARBA" id="ARBA00061570"/>
    </source>
</evidence>
<keyword evidence="6 15" id="KW-0479">Metal-binding</keyword>
<organism evidence="19 20">
    <name type="scientific">Sinosporangium siamense</name>
    <dbReference type="NCBI Taxonomy" id="1367973"/>
    <lineage>
        <taxon>Bacteria</taxon>
        <taxon>Bacillati</taxon>
        <taxon>Actinomycetota</taxon>
        <taxon>Actinomycetes</taxon>
        <taxon>Streptosporangiales</taxon>
        <taxon>Streptosporangiaceae</taxon>
        <taxon>Sinosporangium</taxon>
    </lineage>
</organism>
<dbReference type="HAMAP" id="MF_01458">
    <property type="entry name" value="FtsH"/>
    <property type="match status" value="1"/>
</dbReference>
<comment type="cofactor">
    <cofactor evidence="15">
        <name>Zn(2+)</name>
        <dbReference type="ChEBI" id="CHEBI:29105"/>
    </cofactor>
    <text evidence="15">Binds 1 zinc ion per subunit.</text>
</comment>
<keyword evidence="4 15" id="KW-0645">Protease</keyword>
<dbReference type="GO" id="GO:0008270">
    <property type="term" value="F:zinc ion binding"/>
    <property type="evidence" value="ECO:0007669"/>
    <property type="project" value="UniProtKB-UniRule"/>
</dbReference>
<dbReference type="SUPFAM" id="SSF52540">
    <property type="entry name" value="P-loop containing nucleoside triphosphate hydrolases"/>
    <property type="match status" value="1"/>
</dbReference>
<feature type="binding site" evidence="15">
    <location>
        <position position="430"/>
    </location>
    <ligand>
        <name>Zn(2+)</name>
        <dbReference type="ChEBI" id="CHEBI:29105"/>
        <note>catalytic</note>
    </ligand>
</feature>
<comment type="similarity">
    <text evidence="16">Belongs to the AAA ATPase family.</text>
</comment>
<evidence type="ECO:0000256" key="16">
    <source>
        <dbReference type="RuleBase" id="RU003651"/>
    </source>
</evidence>
<dbReference type="Pfam" id="PF01434">
    <property type="entry name" value="Peptidase_M41"/>
    <property type="match status" value="1"/>
</dbReference>
<keyword evidence="13 15" id="KW-0472">Membrane</keyword>
<evidence type="ECO:0000256" key="10">
    <source>
        <dbReference type="ARBA" id="ARBA00022840"/>
    </source>
</evidence>
<accession>A0A919RP87</accession>
<dbReference type="FunFam" id="3.40.50.300:FF:000001">
    <property type="entry name" value="ATP-dependent zinc metalloprotease FtsH"/>
    <property type="match status" value="1"/>
</dbReference>
<comment type="function">
    <text evidence="15">Acts as a processive, ATP-dependent zinc metallopeptidase for both cytoplasmic and membrane proteins. Plays a role in the quality control of integral membrane proteins.</text>
</comment>
<dbReference type="Pfam" id="PF17862">
    <property type="entry name" value="AAA_lid_3"/>
    <property type="match status" value="1"/>
</dbReference>
<dbReference type="InterPro" id="IPR000642">
    <property type="entry name" value="Peptidase_M41"/>
</dbReference>
<feature type="active site" evidence="15">
    <location>
        <position position="427"/>
    </location>
</feature>
<comment type="caution">
    <text evidence="19">The sequence shown here is derived from an EMBL/GenBank/DDBJ whole genome shotgun (WGS) entry which is preliminary data.</text>
</comment>
<evidence type="ECO:0000256" key="15">
    <source>
        <dbReference type="HAMAP-Rule" id="MF_01458"/>
    </source>
</evidence>
<feature type="transmembrane region" description="Helical" evidence="15">
    <location>
        <begin position="12"/>
        <end position="30"/>
    </location>
</feature>
<dbReference type="InterPro" id="IPR003593">
    <property type="entry name" value="AAA+_ATPase"/>
</dbReference>
<dbReference type="EMBL" id="BOOW01000037">
    <property type="protein sequence ID" value="GII95649.1"/>
    <property type="molecule type" value="Genomic_DNA"/>
</dbReference>
<dbReference type="InterPro" id="IPR005936">
    <property type="entry name" value="FtsH"/>
</dbReference>
<feature type="region of interest" description="Disordered" evidence="17">
    <location>
        <begin position="612"/>
        <end position="657"/>
    </location>
</feature>
<feature type="domain" description="AAA+ ATPase" evidence="18">
    <location>
        <begin position="196"/>
        <end position="335"/>
    </location>
</feature>
<name>A0A919RP87_9ACTN</name>
<keyword evidence="12 15" id="KW-0482">Metalloprotease</keyword>
<dbReference type="Gene3D" id="3.40.50.300">
    <property type="entry name" value="P-loop containing nucleotide triphosphate hydrolases"/>
    <property type="match status" value="1"/>
</dbReference>
<keyword evidence="5 15" id="KW-0812">Transmembrane</keyword>